<sequence length="95" mass="10826">MIQETVGTLLFFVLFFGIGFILNMLIKTTWMPTWLYVFIVIPLAVWYFWDSTIHVGENLTRFAVIGMFPILAGIGGALTSGWAIRALRRGGYKMF</sequence>
<feature type="transmembrane region" description="Helical" evidence="1">
    <location>
        <begin position="6"/>
        <end position="26"/>
    </location>
</feature>
<evidence type="ECO:0000313" key="2">
    <source>
        <dbReference type="EMBL" id="KIL36243.1"/>
    </source>
</evidence>
<dbReference type="InterPro" id="IPR025917">
    <property type="entry name" value="YuiB"/>
</dbReference>
<feature type="transmembrane region" description="Helical" evidence="1">
    <location>
        <begin position="61"/>
        <end position="84"/>
    </location>
</feature>
<protein>
    <recommendedName>
        <fullName evidence="4">YuiB-like membrane protein</fullName>
    </recommendedName>
</protein>
<gene>
    <name evidence="2" type="ORF">SD71_09270</name>
</gene>
<organism evidence="2 3">
    <name type="scientific">Cohnella kolymensis</name>
    <dbReference type="NCBI Taxonomy" id="1590652"/>
    <lineage>
        <taxon>Bacteria</taxon>
        <taxon>Bacillati</taxon>
        <taxon>Bacillota</taxon>
        <taxon>Bacilli</taxon>
        <taxon>Bacillales</taxon>
        <taxon>Paenibacillaceae</taxon>
        <taxon>Cohnella</taxon>
    </lineage>
</organism>
<comment type="caution">
    <text evidence="2">The sequence shown here is derived from an EMBL/GenBank/DDBJ whole genome shotgun (WGS) entry which is preliminary data.</text>
</comment>
<keyword evidence="3" id="KW-1185">Reference proteome</keyword>
<keyword evidence="1" id="KW-0472">Membrane</keyword>
<evidence type="ECO:0000313" key="3">
    <source>
        <dbReference type="Proteomes" id="UP000054526"/>
    </source>
</evidence>
<feature type="transmembrane region" description="Helical" evidence="1">
    <location>
        <begin position="33"/>
        <end position="49"/>
    </location>
</feature>
<keyword evidence="1" id="KW-1133">Transmembrane helix</keyword>
<reference evidence="2 3" key="1">
    <citation type="submission" date="2014-12" db="EMBL/GenBank/DDBJ databases">
        <title>Draft genome sequence of Cohnella kolymensis strain B-2846.</title>
        <authorList>
            <person name="Karlyshev A.V."/>
            <person name="Kudryashova E.B."/>
        </authorList>
    </citation>
    <scope>NUCLEOTIDE SEQUENCE [LARGE SCALE GENOMIC DNA]</scope>
    <source>
        <strain evidence="2 3">VKM B-2846</strain>
    </source>
</reference>
<dbReference type="EMBL" id="JXAL01000014">
    <property type="protein sequence ID" value="KIL36243.1"/>
    <property type="molecule type" value="Genomic_DNA"/>
</dbReference>
<evidence type="ECO:0008006" key="4">
    <source>
        <dbReference type="Google" id="ProtNLM"/>
    </source>
</evidence>
<keyword evidence="1" id="KW-0812">Transmembrane</keyword>
<dbReference type="Pfam" id="PF14068">
    <property type="entry name" value="YuiB"/>
    <property type="match status" value="1"/>
</dbReference>
<accession>A0ABR5A6I9</accession>
<name>A0ABR5A6I9_9BACL</name>
<dbReference type="Proteomes" id="UP000054526">
    <property type="component" value="Unassembled WGS sequence"/>
</dbReference>
<proteinExistence type="predicted"/>
<evidence type="ECO:0000256" key="1">
    <source>
        <dbReference type="SAM" id="Phobius"/>
    </source>
</evidence>